<evidence type="ECO:0000256" key="7">
    <source>
        <dbReference type="ARBA" id="ARBA00022692"/>
    </source>
</evidence>
<feature type="domain" description="Histidine kinase" evidence="18">
    <location>
        <begin position="245"/>
        <end position="460"/>
    </location>
</feature>
<dbReference type="SUPFAM" id="SSF47384">
    <property type="entry name" value="Homodimeric domain of signal transducing histidine kinase"/>
    <property type="match status" value="1"/>
</dbReference>
<dbReference type="SMART" id="SM00388">
    <property type="entry name" value="HisKA"/>
    <property type="match status" value="1"/>
</dbReference>
<evidence type="ECO:0000259" key="19">
    <source>
        <dbReference type="PROSITE" id="PS50885"/>
    </source>
</evidence>
<evidence type="ECO:0000256" key="5">
    <source>
        <dbReference type="ARBA" id="ARBA00022553"/>
    </source>
</evidence>
<dbReference type="Gene3D" id="1.10.287.130">
    <property type="match status" value="1"/>
</dbReference>
<dbReference type="Pfam" id="PF00512">
    <property type="entry name" value="HisKA"/>
    <property type="match status" value="1"/>
</dbReference>
<protein>
    <recommendedName>
        <fullName evidence="16">Heme sensor protein HssS</fullName>
        <ecNumber evidence="3">2.7.13.3</ecNumber>
    </recommendedName>
</protein>
<dbReference type="RefSeq" id="WP_182502081.1">
    <property type="nucleotide sequence ID" value="NZ_JACJHX010000003.1"/>
</dbReference>
<evidence type="ECO:0000256" key="17">
    <source>
        <dbReference type="SAM" id="Phobius"/>
    </source>
</evidence>
<proteinExistence type="predicted"/>
<evidence type="ECO:0000256" key="9">
    <source>
        <dbReference type="ARBA" id="ARBA00022777"/>
    </source>
</evidence>
<dbReference type="GO" id="GO:0016301">
    <property type="term" value="F:kinase activity"/>
    <property type="evidence" value="ECO:0007669"/>
    <property type="project" value="UniProtKB-KW"/>
</dbReference>
<comment type="subcellular location">
    <subcellularLocation>
        <location evidence="2">Cell membrane</location>
        <topology evidence="2">Multi-pass membrane protein</topology>
    </subcellularLocation>
</comment>
<keyword evidence="7 17" id="KW-0812">Transmembrane</keyword>
<reference evidence="20 21" key="1">
    <citation type="submission" date="2020-08" db="EMBL/GenBank/DDBJ databases">
        <title>Genomic Encyclopedia of Type Strains, Phase IV (KMG-IV): sequencing the most valuable type-strain genomes for metagenomic binning, comparative biology and taxonomic classification.</title>
        <authorList>
            <person name="Goeker M."/>
        </authorList>
    </citation>
    <scope>NUCLEOTIDE SEQUENCE [LARGE SCALE GENOMIC DNA]</scope>
    <source>
        <strain evidence="20 21">DSM 105481</strain>
    </source>
</reference>
<evidence type="ECO:0000256" key="3">
    <source>
        <dbReference type="ARBA" id="ARBA00012438"/>
    </source>
</evidence>
<evidence type="ECO:0000256" key="8">
    <source>
        <dbReference type="ARBA" id="ARBA00022741"/>
    </source>
</evidence>
<evidence type="ECO:0000256" key="4">
    <source>
        <dbReference type="ARBA" id="ARBA00022475"/>
    </source>
</evidence>
<comment type="catalytic activity">
    <reaction evidence="1">
        <text>ATP + protein L-histidine = ADP + protein N-phospho-L-histidine.</text>
        <dbReference type="EC" id="2.7.13.3"/>
    </reaction>
</comment>
<keyword evidence="4" id="KW-1003">Cell membrane</keyword>
<dbReference type="InterPro" id="IPR003660">
    <property type="entry name" value="HAMP_dom"/>
</dbReference>
<dbReference type="Pfam" id="PF02518">
    <property type="entry name" value="HATPase_c"/>
    <property type="match status" value="1"/>
</dbReference>
<dbReference type="InterPro" id="IPR005467">
    <property type="entry name" value="His_kinase_dom"/>
</dbReference>
<keyword evidence="6" id="KW-0808">Transferase</keyword>
<feature type="transmembrane region" description="Helical" evidence="17">
    <location>
        <begin position="163"/>
        <end position="188"/>
    </location>
</feature>
<keyword evidence="9 20" id="KW-0418">Kinase</keyword>
<dbReference type="CDD" id="cd06225">
    <property type="entry name" value="HAMP"/>
    <property type="match status" value="1"/>
</dbReference>
<dbReference type="PROSITE" id="PS50109">
    <property type="entry name" value="HIS_KIN"/>
    <property type="match status" value="1"/>
</dbReference>
<dbReference type="SMART" id="SM00304">
    <property type="entry name" value="HAMP"/>
    <property type="match status" value="1"/>
</dbReference>
<dbReference type="Proteomes" id="UP000626697">
    <property type="component" value="Unassembled WGS sequence"/>
</dbReference>
<keyword evidence="12" id="KW-0902">Two-component regulatory system</keyword>
<feature type="transmembrane region" description="Helical" evidence="17">
    <location>
        <begin position="6"/>
        <end position="31"/>
    </location>
</feature>
<name>A0ABR6CN71_9BACI</name>
<evidence type="ECO:0000256" key="2">
    <source>
        <dbReference type="ARBA" id="ARBA00004651"/>
    </source>
</evidence>
<dbReference type="CDD" id="cd00082">
    <property type="entry name" value="HisKA"/>
    <property type="match status" value="1"/>
</dbReference>
<dbReference type="Pfam" id="PF00672">
    <property type="entry name" value="HAMP"/>
    <property type="match status" value="1"/>
</dbReference>
<keyword evidence="13" id="KW-0843">Virulence</keyword>
<evidence type="ECO:0000256" key="11">
    <source>
        <dbReference type="ARBA" id="ARBA00022989"/>
    </source>
</evidence>
<dbReference type="InterPro" id="IPR003594">
    <property type="entry name" value="HATPase_dom"/>
</dbReference>
<evidence type="ECO:0000313" key="21">
    <source>
        <dbReference type="Proteomes" id="UP000626697"/>
    </source>
</evidence>
<sequence>MKTLYLRIVFTTIFVMILSGILAFLFANFYYQTKLKPVNDRKVTLLSEDIVTFYEKNQEISLDDYLENTANLGYQLYVVDQNGQGFFYGGEFRKKEIDSEIIQNVLDGQVYHGILDFPSSAFITGFFDNVLTNTIGIRLTVDGKNYALFIRPNLDMQFGEMRIFFSVLLILSLILSILFVIISTRYIVKPISKLTDATKRISSGKYDIELDMKRRDEIGKLAEHFREMAKNIEQLESMRQEFVSNVSHEIQAPLASIQGFSQTLQSDTLPEEQRKHYLAIIEAETKRMSQLSKQLLTLASLDKEEFLVKKSTFDVAKQIKQVIFMAEWSWQEKELAIDLSLPTTFIYADQHLLHQVWTNLLTNSIKFTPIGGTISIRLTEQENDCIVEVQDTGIGIAKSDLANIFNRFYKADQARTPSEIGSSGLGLAITKKIVELHNGQILVKSQVGHGTIFRIQLPRM</sequence>
<dbReference type="PANTHER" id="PTHR45528">
    <property type="entry name" value="SENSOR HISTIDINE KINASE CPXA"/>
    <property type="match status" value="1"/>
</dbReference>
<dbReference type="Gene3D" id="6.10.340.10">
    <property type="match status" value="1"/>
</dbReference>
<keyword evidence="14 17" id="KW-0472">Membrane</keyword>
<dbReference type="SUPFAM" id="SSF55874">
    <property type="entry name" value="ATPase domain of HSP90 chaperone/DNA topoisomerase II/histidine kinase"/>
    <property type="match status" value="1"/>
</dbReference>
<evidence type="ECO:0000256" key="1">
    <source>
        <dbReference type="ARBA" id="ARBA00000085"/>
    </source>
</evidence>
<evidence type="ECO:0000256" key="16">
    <source>
        <dbReference type="ARBA" id="ARBA00040841"/>
    </source>
</evidence>
<feature type="domain" description="HAMP" evidence="19">
    <location>
        <begin position="185"/>
        <end position="237"/>
    </location>
</feature>
<dbReference type="InterPro" id="IPR036097">
    <property type="entry name" value="HisK_dim/P_sf"/>
</dbReference>
<keyword evidence="11 17" id="KW-1133">Transmembrane helix</keyword>
<evidence type="ECO:0000313" key="20">
    <source>
        <dbReference type="EMBL" id="MBA9026166.1"/>
    </source>
</evidence>
<evidence type="ECO:0000259" key="18">
    <source>
        <dbReference type="PROSITE" id="PS50109"/>
    </source>
</evidence>
<dbReference type="InterPro" id="IPR003661">
    <property type="entry name" value="HisK_dim/P_dom"/>
</dbReference>
<dbReference type="PRINTS" id="PR00344">
    <property type="entry name" value="BCTRLSENSOR"/>
</dbReference>
<gene>
    <name evidence="20" type="ORF">HNP81_001451</name>
</gene>
<comment type="function">
    <text evidence="15">Member of the two-component regulatory system HssS/HssR involved in intracellular heme homeostasis and tempering of staphylococcal virulence. HssS functions as a heme sensor histidine kinase which is autophosphorylated at a histidine residue and transfers its phosphate group to an aspartate residue of HssR. HssR/HssS activates the expression of hrtAB, an efflux pump, in response to extracellular heme, hemin, hemoglobin or blood.</text>
</comment>
<keyword evidence="5" id="KW-0597">Phosphoprotein</keyword>
<dbReference type="EC" id="2.7.13.3" evidence="3"/>
<keyword evidence="21" id="KW-1185">Reference proteome</keyword>
<dbReference type="InterPro" id="IPR004358">
    <property type="entry name" value="Sig_transdc_His_kin-like_C"/>
</dbReference>
<organism evidence="20 21">
    <name type="scientific">Peribacillus huizhouensis</name>
    <dbReference type="NCBI Taxonomy" id="1501239"/>
    <lineage>
        <taxon>Bacteria</taxon>
        <taxon>Bacillati</taxon>
        <taxon>Bacillota</taxon>
        <taxon>Bacilli</taxon>
        <taxon>Bacillales</taxon>
        <taxon>Bacillaceae</taxon>
        <taxon>Peribacillus</taxon>
    </lineage>
</organism>
<dbReference type="PROSITE" id="PS50885">
    <property type="entry name" value="HAMP"/>
    <property type="match status" value="1"/>
</dbReference>
<dbReference type="SUPFAM" id="SSF158472">
    <property type="entry name" value="HAMP domain-like"/>
    <property type="match status" value="1"/>
</dbReference>
<evidence type="ECO:0000256" key="14">
    <source>
        <dbReference type="ARBA" id="ARBA00023136"/>
    </source>
</evidence>
<dbReference type="InterPro" id="IPR050398">
    <property type="entry name" value="HssS/ArlS-like"/>
</dbReference>
<evidence type="ECO:0000256" key="12">
    <source>
        <dbReference type="ARBA" id="ARBA00023012"/>
    </source>
</evidence>
<accession>A0ABR6CN71</accession>
<evidence type="ECO:0000256" key="15">
    <source>
        <dbReference type="ARBA" id="ARBA00037219"/>
    </source>
</evidence>
<keyword evidence="8" id="KW-0547">Nucleotide-binding</keyword>
<keyword evidence="10" id="KW-0067">ATP-binding</keyword>
<dbReference type="EMBL" id="JACJHX010000003">
    <property type="protein sequence ID" value="MBA9026166.1"/>
    <property type="molecule type" value="Genomic_DNA"/>
</dbReference>
<evidence type="ECO:0000256" key="13">
    <source>
        <dbReference type="ARBA" id="ARBA00023026"/>
    </source>
</evidence>
<comment type="caution">
    <text evidence="20">The sequence shown here is derived from an EMBL/GenBank/DDBJ whole genome shotgun (WGS) entry which is preliminary data.</text>
</comment>
<evidence type="ECO:0000256" key="6">
    <source>
        <dbReference type="ARBA" id="ARBA00022679"/>
    </source>
</evidence>
<dbReference type="PANTHER" id="PTHR45528:SF11">
    <property type="entry name" value="HISTIDINE KINASE"/>
    <property type="match status" value="1"/>
</dbReference>
<dbReference type="InterPro" id="IPR036890">
    <property type="entry name" value="HATPase_C_sf"/>
</dbReference>
<dbReference type="SMART" id="SM00387">
    <property type="entry name" value="HATPase_c"/>
    <property type="match status" value="1"/>
</dbReference>
<evidence type="ECO:0000256" key="10">
    <source>
        <dbReference type="ARBA" id="ARBA00022840"/>
    </source>
</evidence>
<dbReference type="Gene3D" id="3.30.565.10">
    <property type="entry name" value="Histidine kinase-like ATPase, C-terminal domain"/>
    <property type="match status" value="1"/>
</dbReference>